<dbReference type="RefSeq" id="WP_256400201.1">
    <property type="nucleotide sequence ID" value="NZ_JANHJR010000002.1"/>
</dbReference>
<accession>A0ABD6DF57</accession>
<name>A0ABD6DF57_9EURY</name>
<gene>
    <name evidence="1" type="ORF">ACFSBL_04615</name>
</gene>
<dbReference type="Proteomes" id="UP001597034">
    <property type="component" value="Unassembled WGS sequence"/>
</dbReference>
<protein>
    <submittedName>
        <fullName evidence="1">Uncharacterized protein</fullName>
    </submittedName>
</protein>
<comment type="caution">
    <text evidence="1">The sequence shown here is derived from an EMBL/GenBank/DDBJ whole genome shotgun (WGS) entry which is preliminary data.</text>
</comment>
<dbReference type="AlphaFoldDB" id="A0ABD6DF57"/>
<organism evidence="1 2">
    <name type="scientific">Haloarchaeobius litoreus</name>
    <dbReference type="NCBI Taxonomy" id="755306"/>
    <lineage>
        <taxon>Archaea</taxon>
        <taxon>Methanobacteriati</taxon>
        <taxon>Methanobacteriota</taxon>
        <taxon>Stenosarchaea group</taxon>
        <taxon>Halobacteria</taxon>
        <taxon>Halobacteriales</taxon>
        <taxon>Halorubellaceae</taxon>
        <taxon>Haloarchaeobius</taxon>
    </lineage>
</organism>
<keyword evidence="2" id="KW-1185">Reference proteome</keyword>
<dbReference type="EMBL" id="JBHUDO010000001">
    <property type="protein sequence ID" value="MFD1644961.1"/>
    <property type="molecule type" value="Genomic_DNA"/>
</dbReference>
<evidence type="ECO:0000313" key="2">
    <source>
        <dbReference type="Proteomes" id="UP001597034"/>
    </source>
</evidence>
<proteinExistence type="predicted"/>
<reference evidence="1 2" key="1">
    <citation type="journal article" date="2019" name="Int. J. Syst. Evol. Microbiol.">
        <title>The Global Catalogue of Microorganisms (GCM) 10K type strain sequencing project: providing services to taxonomists for standard genome sequencing and annotation.</title>
        <authorList>
            <consortium name="The Broad Institute Genomics Platform"/>
            <consortium name="The Broad Institute Genome Sequencing Center for Infectious Disease"/>
            <person name="Wu L."/>
            <person name="Ma J."/>
        </authorList>
    </citation>
    <scope>NUCLEOTIDE SEQUENCE [LARGE SCALE GENOMIC DNA]</scope>
    <source>
        <strain evidence="1 2">CGMCC 1.10390</strain>
    </source>
</reference>
<sequence length="264" mass="29303">MAWELVNNGYGEHHTLVSEAVQENESTVESEDAPIPDGTVLVHENVVYEATFEVVDSRPATTYSLVFEDVGSPGISGDGPSIRFPELPRVDREKLAARGLGEPPTSLGVVAPSLYTEPEQQSSVLVPEPEYRIVEWEDDTGRLRIVNQLSSPIKTRRYTVDEVAPSPAEYGQRTVDDYAFQLTGLSDEERRVVESAVDGREGYTVADGESIPDAVRSLVTQFRPREKVRQSSDDVSGTYLVRYEGSLYWTQLHLTDEFDSSTEG</sequence>
<evidence type="ECO:0000313" key="1">
    <source>
        <dbReference type="EMBL" id="MFD1644961.1"/>
    </source>
</evidence>